<evidence type="ECO:0000313" key="5">
    <source>
        <dbReference type="Proteomes" id="UP000615760"/>
    </source>
</evidence>
<feature type="chain" id="PRO_5047123792" description="Fibronectin type-III domain-containing protein" evidence="2">
    <location>
        <begin position="20"/>
        <end position="721"/>
    </location>
</feature>
<accession>A0ABQ1K1E6</accession>
<dbReference type="Gene3D" id="2.60.40.10">
    <property type="entry name" value="Immunoglobulins"/>
    <property type="match status" value="1"/>
</dbReference>
<dbReference type="InterPro" id="IPR055353">
    <property type="entry name" value="DUF7619"/>
</dbReference>
<organism evidence="4 5">
    <name type="scientific">Flavobacterium suaedae</name>
    <dbReference type="NCBI Taxonomy" id="1767027"/>
    <lineage>
        <taxon>Bacteria</taxon>
        <taxon>Pseudomonadati</taxon>
        <taxon>Bacteroidota</taxon>
        <taxon>Flavobacteriia</taxon>
        <taxon>Flavobacteriales</taxon>
        <taxon>Flavobacteriaceae</taxon>
        <taxon>Flavobacterium</taxon>
    </lineage>
</organism>
<evidence type="ECO:0000259" key="3">
    <source>
        <dbReference type="PROSITE" id="PS50853"/>
    </source>
</evidence>
<dbReference type="InterPro" id="IPR036116">
    <property type="entry name" value="FN3_sf"/>
</dbReference>
<protein>
    <recommendedName>
        <fullName evidence="3">Fibronectin type-III domain-containing protein</fullName>
    </recommendedName>
</protein>
<dbReference type="CDD" id="cd00063">
    <property type="entry name" value="FN3"/>
    <property type="match status" value="1"/>
</dbReference>
<evidence type="ECO:0000313" key="4">
    <source>
        <dbReference type="EMBL" id="GGB83587.1"/>
    </source>
</evidence>
<dbReference type="Pfam" id="PF18962">
    <property type="entry name" value="Por_Secre_tail"/>
    <property type="match status" value="1"/>
</dbReference>
<dbReference type="NCBIfam" id="TIGR04183">
    <property type="entry name" value="Por_Secre_tail"/>
    <property type="match status" value="1"/>
</dbReference>
<dbReference type="InterPro" id="IPR008969">
    <property type="entry name" value="CarboxyPept-like_regulatory"/>
</dbReference>
<dbReference type="EMBL" id="BMJE01000007">
    <property type="protein sequence ID" value="GGB83587.1"/>
    <property type="molecule type" value="Genomic_DNA"/>
</dbReference>
<proteinExistence type="predicted"/>
<dbReference type="RefSeq" id="WP_188621604.1">
    <property type="nucleotide sequence ID" value="NZ_BMJE01000007.1"/>
</dbReference>
<keyword evidence="5" id="KW-1185">Reference proteome</keyword>
<dbReference type="NCBIfam" id="NF038128">
    <property type="entry name" value="choice_anch_J"/>
    <property type="match status" value="1"/>
</dbReference>
<dbReference type="Proteomes" id="UP000615760">
    <property type="component" value="Unassembled WGS sequence"/>
</dbReference>
<gene>
    <name evidence="4" type="ORF">GCM10007424_24500</name>
</gene>
<evidence type="ECO:0000256" key="2">
    <source>
        <dbReference type="SAM" id="SignalP"/>
    </source>
</evidence>
<feature type="domain" description="Fibronectin type-III" evidence="3">
    <location>
        <begin position="188"/>
        <end position="278"/>
    </location>
</feature>
<reference evidence="5" key="1">
    <citation type="journal article" date="2019" name="Int. J. Syst. Evol. Microbiol.">
        <title>The Global Catalogue of Microorganisms (GCM) 10K type strain sequencing project: providing services to taxonomists for standard genome sequencing and annotation.</title>
        <authorList>
            <consortium name="The Broad Institute Genomics Platform"/>
            <consortium name="The Broad Institute Genome Sequencing Center for Infectious Disease"/>
            <person name="Wu L."/>
            <person name="Ma J."/>
        </authorList>
    </citation>
    <scope>NUCLEOTIDE SEQUENCE [LARGE SCALE GENOMIC DNA]</scope>
    <source>
        <strain evidence="5">CGMCC 1.15461</strain>
    </source>
</reference>
<dbReference type="InterPro" id="IPR003961">
    <property type="entry name" value="FN3_dom"/>
</dbReference>
<comment type="caution">
    <text evidence="4">The sequence shown here is derived from an EMBL/GenBank/DDBJ whole genome shotgun (WGS) entry which is preliminary data.</text>
</comment>
<evidence type="ECO:0000256" key="1">
    <source>
        <dbReference type="ARBA" id="ARBA00022729"/>
    </source>
</evidence>
<dbReference type="Pfam" id="PF24595">
    <property type="entry name" value="DUF7619"/>
    <property type="match status" value="1"/>
</dbReference>
<dbReference type="InterPro" id="IPR013783">
    <property type="entry name" value="Ig-like_fold"/>
</dbReference>
<dbReference type="PROSITE" id="PS50853">
    <property type="entry name" value="FN3"/>
    <property type="match status" value="1"/>
</dbReference>
<name>A0ABQ1K1E6_9FLAO</name>
<sequence>MKKKLLLALVCLISLGSHAQEYVEGFEGEFPPEGWIVTDNGIGMEKTWEKTELGDPILPPYEGNYAAYIDKEDVATGTPEDWLITPQFTVTQDYLLRFYSRLTQPGDQGSIYRIMLTTGDATDLGAYVQIQEWTELEINPVQDDYIEKVVAIPNNYVGFDVHLAFIMVGDNGDRWLIDNVSLATGCETPTNLAMEASDPTTLDISWDSDPSITEFEVAVQSVNEPFTGAGAYTVQGNYFVIDGVDENEQYLVCVRSLCPDGGTSEWACVGGEQNTLTGVVTYDADNDTNCDAENIMPFLPIEVTINNTAVYTTYTNFSGAYTIYNVSNGDEVILQPVLPSAFPEVDATNVTISLETGETVEVADICLPQPDNAVNDIEVVLLPVNNARPGFTANYLLIVKNKTANQAENVTVTLDFTEERVEVNTLDAPYTTTDSNTILITVGTIAPFTSGTVNAVFDVFEPPVNEGGDQLFYTAYAAMDAEDNDVTNNYHYLNQILVNSYDPNSVVVAEGDMIPYDANPPELPYIHYTINFQNLGTAEAVNIRVENDLDGNFDWSTFEMLTASHEYSLTRTDGHLEFQFDNINLPDSTTDEPGSHGYVMYRIKPKEDINEGDIVNNTADIYFDFNPAIVTNTATSEFYSVLLSTNMYQYKAIQLYPNPVSDILYIDTKQEIIAINVYDINGRLCVIGKESTVNVQDLKQGLYFAEVITDSGKQFYKIVKE</sequence>
<keyword evidence="1 2" id="KW-0732">Signal</keyword>
<dbReference type="SMART" id="SM00060">
    <property type="entry name" value="FN3"/>
    <property type="match status" value="1"/>
</dbReference>
<feature type="signal peptide" evidence="2">
    <location>
        <begin position="1"/>
        <end position="19"/>
    </location>
</feature>
<dbReference type="SUPFAM" id="SSF49464">
    <property type="entry name" value="Carboxypeptidase regulatory domain-like"/>
    <property type="match status" value="1"/>
</dbReference>
<dbReference type="InterPro" id="IPR026444">
    <property type="entry name" value="Secre_tail"/>
</dbReference>
<dbReference type="SUPFAM" id="SSF49265">
    <property type="entry name" value="Fibronectin type III"/>
    <property type="match status" value="1"/>
</dbReference>
<dbReference type="Gene3D" id="2.60.120.200">
    <property type="match status" value="1"/>
</dbReference>